<comment type="caution">
    <text evidence="2">The sequence shown here is derived from an EMBL/GenBank/DDBJ whole genome shotgun (WGS) entry which is preliminary data.</text>
</comment>
<proteinExistence type="predicted"/>
<keyword evidence="3" id="KW-1185">Reference proteome</keyword>
<name>A0A3S3Y9N9_9RHOB</name>
<sequence length="169" mass="18378">MTERLTDKELRALVGEATPGPWELCAHLRHENENGCTCGYRGVIFGPGQEGYAVCQPGHEPAPHGQEGSEPPRYPREVEIANSRLIAATPALAAEVLELRAMAASMKALLIEGREIVVWAAEMTRASATHPNLAEDTAGRAALVAEDIRDCEEWIFRCEQEIGTVEVSS</sequence>
<reference evidence="2 3" key="1">
    <citation type="journal article" date="2015" name="Int. J. Syst. Evol. Microbiol.">
        <title>Gemmobacter intermedius sp. nov., isolated from a white stork (Ciconia ciconia).</title>
        <authorList>
            <person name="Kampfer P."/>
            <person name="Jerzak L."/>
            <person name="Wilharm G."/>
            <person name="Golke J."/>
            <person name="Busse H.J."/>
            <person name="Glaeser S.P."/>
        </authorList>
    </citation>
    <scope>NUCLEOTIDE SEQUENCE [LARGE SCALE GENOMIC DNA]</scope>
    <source>
        <strain evidence="2 3">119/4</strain>
    </source>
</reference>
<evidence type="ECO:0000313" key="2">
    <source>
        <dbReference type="EMBL" id="RWY36391.1"/>
    </source>
</evidence>
<protein>
    <submittedName>
        <fullName evidence="2">Uncharacterized protein</fullName>
    </submittedName>
</protein>
<dbReference type="Proteomes" id="UP000287168">
    <property type="component" value="Unassembled WGS sequence"/>
</dbReference>
<feature type="region of interest" description="Disordered" evidence="1">
    <location>
        <begin position="55"/>
        <end position="74"/>
    </location>
</feature>
<accession>A0A3S3Y9N9</accession>
<dbReference type="RefSeq" id="WP_128490866.1">
    <property type="nucleotide sequence ID" value="NZ_JBHLXB010000045.1"/>
</dbReference>
<dbReference type="EMBL" id="SBLC01000061">
    <property type="protein sequence ID" value="RWY36391.1"/>
    <property type="molecule type" value="Genomic_DNA"/>
</dbReference>
<evidence type="ECO:0000256" key="1">
    <source>
        <dbReference type="SAM" id="MobiDB-lite"/>
    </source>
</evidence>
<organism evidence="2 3">
    <name type="scientific">Falsigemmobacter intermedius</name>
    <dbReference type="NCBI Taxonomy" id="1553448"/>
    <lineage>
        <taxon>Bacteria</taxon>
        <taxon>Pseudomonadati</taxon>
        <taxon>Pseudomonadota</taxon>
        <taxon>Alphaproteobacteria</taxon>
        <taxon>Rhodobacterales</taxon>
        <taxon>Paracoccaceae</taxon>
        <taxon>Falsigemmobacter</taxon>
    </lineage>
</organism>
<gene>
    <name evidence="2" type="ORF">EP867_18120</name>
</gene>
<evidence type="ECO:0000313" key="3">
    <source>
        <dbReference type="Proteomes" id="UP000287168"/>
    </source>
</evidence>
<dbReference type="AlphaFoldDB" id="A0A3S3Y9N9"/>